<dbReference type="PANTHER" id="PTHR43673">
    <property type="entry name" value="NAD(P)H NITROREDUCTASE YDGI-RELATED"/>
    <property type="match status" value="1"/>
</dbReference>
<comment type="similarity">
    <text evidence="1">Belongs to the nitroreductase family.</text>
</comment>
<dbReference type="EMBL" id="BARV01018514">
    <property type="protein sequence ID" value="GAI20533.1"/>
    <property type="molecule type" value="Genomic_DNA"/>
</dbReference>
<evidence type="ECO:0000313" key="4">
    <source>
        <dbReference type="EMBL" id="GAI20533.1"/>
    </source>
</evidence>
<dbReference type="InterPro" id="IPR000415">
    <property type="entry name" value="Nitroreductase-like"/>
</dbReference>
<dbReference type="PANTHER" id="PTHR43673:SF10">
    <property type="entry name" value="NADH DEHYDROGENASE_NAD(P)H NITROREDUCTASE XCC3605-RELATED"/>
    <property type="match status" value="1"/>
</dbReference>
<comment type="caution">
    <text evidence="4">The sequence shown here is derived from an EMBL/GenBank/DDBJ whole genome shotgun (WGS) entry which is preliminary data.</text>
</comment>
<dbReference type="InterPro" id="IPR029479">
    <property type="entry name" value="Nitroreductase"/>
</dbReference>
<accession>X1LN84</accession>
<name>X1LN84_9ZZZZ</name>
<dbReference type="AlphaFoldDB" id="X1LN84"/>
<evidence type="ECO:0000259" key="3">
    <source>
        <dbReference type="Pfam" id="PF00881"/>
    </source>
</evidence>
<sequence>MDNNIYEAILSRRTIRRFKQKPVDVKLLKKFVNAARVAPSAANLQPLEYFIISEKKLCARVFETLGWAGYIKPKWTPDESERPTAYIVILVREDLNKYYKWDVGLSAENIMLVAEEENIGSCILLNINRKKLREILGIPDSLYI</sequence>
<dbReference type="GO" id="GO:0016491">
    <property type="term" value="F:oxidoreductase activity"/>
    <property type="evidence" value="ECO:0007669"/>
    <property type="project" value="UniProtKB-KW"/>
</dbReference>
<organism evidence="4">
    <name type="scientific">marine sediment metagenome</name>
    <dbReference type="NCBI Taxonomy" id="412755"/>
    <lineage>
        <taxon>unclassified sequences</taxon>
        <taxon>metagenomes</taxon>
        <taxon>ecological metagenomes</taxon>
    </lineage>
</organism>
<feature type="non-terminal residue" evidence="4">
    <location>
        <position position="144"/>
    </location>
</feature>
<proteinExistence type="inferred from homology"/>
<dbReference type="SUPFAM" id="SSF55469">
    <property type="entry name" value="FMN-dependent nitroreductase-like"/>
    <property type="match status" value="1"/>
</dbReference>
<protein>
    <recommendedName>
        <fullName evidence="3">Nitroreductase domain-containing protein</fullName>
    </recommendedName>
</protein>
<dbReference type="CDD" id="cd02062">
    <property type="entry name" value="Nitro_FMN_reductase"/>
    <property type="match status" value="1"/>
</dbReference>
<keyword evidence="2" id="KW-0560">Oxidoreductase</keyword>
<feature type="domain" description="Nitroreductase" evidence="3">
    <location>
        <begin position="9"/>
        <end position="140"/>
    </location>
</feature>
<reference evidence="4" key="1">
    <citation type="journal article" date="2014" name="Front. Microbiol.">
        <title>High frequency of phylogenetically diverse reductive dehalogenase-homologous genes in deep subseafloor sedimentary metagenomes.</title>
        <authorList>
            <person name="Kawai M."/>
            <person name="Futagami T."/>
            <person name="Toyoda A."/>
            <person name="Takaki Y."/>
            <person name="Nishi S."/>
            <person name="Hori S."/>
            <person name="Arai W."/>
            <person name="Tsubouchi T."/>
            <person name="Morono Y."/>
            <person name="Uchiyama I."/>
            <person name="Ito T."/>
            <person name="Fujiyama A."/>
            <person name="Inagaki F."/>
            <person name="Takami H."/>
        </authorList>
    </citation>
    <scope>NUCLEOTIDE SEQUENCE</scope>
    <source>
        <strain evidence="4">Expedition CK06-06</strain>
    </source>
</reference>
<gene>
    <name evidence="4" type="ORF">S06H3_31289</name>
</gene>
<evidence type="ECO:0000256" key="1">
    <source>
        <dbReference type="ARBA" id="ARBA00007118"/>
    </source>
</evidence>
<evidence type="ECO:0000256" key="2">
    <source>
        <dbReference type="ARBA" id="ARBA00023002"/>
    </source>
</evidence>
<dbReference type="Gene3D" id="3.40.109.10">
    <property type="entry name" value="NADH Oxidase"/>
    <property type="match status" value="1"/>
</dbReference>
<dbReference type="Pfam" id="PF00881">
    <property type="entry name" value="Nitroreductase"/>
    <property type="match status" value="1"/>
</dbReference>